<sequence>MKTYLLMLCLFSCLAQAQTSLDDENPPEKDELWHQLASSIVNALDDTPTGLSVSATRETHLKLFPLKEPKLFEKLFANAQGMDGFFIEEFELPVGRVINLIYDESTWRRFGVGLLYQQGTWHRFYLAGVSSKSFTPMFDVTQVGTNTIDAVVCIKDCSWWGKNIRVRVDLELRKVHFVEEAETDYLSWVTEQ</sequence>
<dbReference type="RefSeq" id="WP_203326109.1">
    <property type="nucleotide sequence ID" value="NZ_CP069213.1"/>
</dbReference>
<dbReference type="EMBL" id="CP069213">
    <property type="protein sequence ID" value="QRH02504.1"/>
    <property type="molecule type" value="Genomic_DNA"/>
</dbReference>
<reference evidence="2 3" key="1">
    <citation type="journal article" date="2012" name="Antonie Van Leeuwenhoek">
        <title>Shewanella litorisediminis sp. nov., a gammaproteobacterium isolated from a tidal flat sediment.</title>
        <authorList>
            <person name="Lee M.H."/>
            <person name="Yoon J.H."/>
        </authorList>
    </citation>
    <scope>NUCLEOTIDE SEQUENCE [LARGE SCALE GENOMIC DNA]</scope>
    <source>
        <strain evidence="2 3">SMK1-12</strain>
    </source>
</reference>
<evidence type="ECO:0000256" key="1">
    <source>
        <dbReference type="SAM" id="SignalP"/>
    </source>
</evidence>
<protein>
    <submittedName>
        <fullName evidence="2">Uncharacterized protein</fullName>
    </submittedName>
</protein>
<accession>A0ABX7G579</accession>
<name>A0ABX7G579_9GAMM</name>
<evidence type="ECO:0000313" key="3">
    <source>
        <dbReference type="Proteomes" id="UP000596252"/>
    </source>
</evidence>
<proteinExistence type="predicted"/>
<feature type="signal peptide" evidence="1">
    <location>
        <begin position="1"/>
        <end position="17"/>
    </location>
</feature>
<dbReference type="Proteomes" id="UP000596252">
    <property type="component" value="Chromosome"/>
</dbReference>
<evidence type="ECO:0000313" key="2">
    <source>
        <dbReference type="EMBL" id="QRH02504.1"/>
    </source>
</evidence>
<gene>
    <name evidence="2" type="ORF">JQC75_03515</name>
</gene>
<organism evidence="2 3">
    <name type="scientific">Shewanella litorisediminis</name>
    <dbReference type="NCBI Taxonomy" id="1173586"/>
    <lineage>
        <taxon>Bacteria</taxon>
        <taxon>Pseudomonadati</taxon>
        <taxon>Pseudomonadota</taxon>
        <taxon>Gammaproteobacteria</taxon>
        <taxon>Alteromonadales</taxon>
        <taxon>Shewanellaceae</taxon>
        <taxon>Shewanella</taxon>
    </lineage>
</organism>
<feature type="chain" id="PRO_5047309771" evidence="1">
    <location>
        <begin position="18"/>
        <end position="192"/>
    </location>
</feature>
<keyword evidence="3" id="KW-1185">Reference proteome</keyword>
<keyword evidence="1" id="KW-0732">Signal</keyword>